<dbReference type="KEGG" id="csx:CSING_09775"/>
<name>A0A0B6F4V3_9CORY</name>
<dbReference type="EMBL" id="CP010827">
    <property type="protein sequence ID" value="AJI79470.1"/>
    <property type="molecule type" value="Genomic_DNA"/>
</dbReference>
<organism evidence="2 3">
    <name type="scientific">Corynebacterium singulare</name>
    <dbReference type="NCBI Taxonomy" id="161899"/>
    <lineage>
        <taxon>Bacteria</taxon>
        <taxon>Bacillati</taxon>
        <taxon>Actinomycetota</taxon>
        <taxon>Actinomycetes</taxon>
        <taxon>Mycobacteriales</taxon>
        <taxon>Corynebacteriaceae</taxon>
        <taxon>Corynebacterium</taxon>
    </lineage>
</organism>
<dbReference type="AlphaFoldDB" id="A0A0B6F4V3"/>
<evidence type="ECO:0000313" key="2">
    <source>
        <dbReference type="EMBL" id="AJI79470.1"/>
    </source>
</evidence>
<dbReference type="Pfam" id="PF10592">
    <property type="entry name" value="AIPR"/>
    <property type="match status" value="1"/>
</dbReference>
<dbReference type="Proteomes" id="UP000031890">
    <property type="component" value="Chromosome"/>
</dbReference>
<proteinExistence type="predicted"/>
<dbReference type="STRING" id="161899.CSING_09775"/>
<protein>
    <submittedName>
        <fullName evidence="2">AIPR protein</fullName>
    </submittedName>
</protein>
<dbReference type="HOGENOM" id="CLU_026290_1_0_11"/>
<sequence length="580" mass="65863">MPDSLTVRMAKQQFETFAEHYPEMEESKQFELFTSFCAIKQYDFDTDFLEDSLTGDGGDGGIDWAHVIVNDTVFDNLEEPDLSSIPKNSKMKFIFGQAKKETGFKAKAANALLSTFSDLFNESEEKPSRIYNKTFAKKMREIKEFWQLAVTKRPELEIEINYSTFSDRAPHDDTRGAFEVLERHLRGIFSNAKVQTLFTGAAELFCISNSLPSYDSDLKYHVELDSSSGKVALVNLSDYFNFLTDEEGQLNQHFFEDNVRDFEGKVEVNENIISTLQSDSASPDFWWLNNGITILVSDSPISRAKTYSLRDVQIVNGLQTSRCIFDYFSEHAEKLKSDSRSVLVRILSPSEAPEKDRIIRATNSQTTVSVASLRATDPVHREIEGALKLNAIYYDRRKNYWKNQGVSPMKIISVVALSQAVISAFLHKPNTARARPSSFLKTDSTYDEIFNGRPLEDFVWAAINLKNVERILFQHLPGEPGLRNNLKFYILMTCRVLGHCVSVREQRWQSANCPSDYLPSDAVIISLTNWVSEQAKELAAEQNDSLDKICKGSELTSKIANEWENCAPIEELLKSCLEAE</sequence>
<accession>A0A0B6F4V3</accession>
<evidence type="ECO:0000313" key="3">
    <source>
        <dbReference type="Proteomes" id="UP000031890"/>
    </source>
</evidence>
<feature type="domain" description="Abortive phage infection protein C-terminal" evidence="1">
    <location>
        <begin position="255"/>
        <end position="500"/>
    </location>
</feature>
<evidence type="ECO:0000259" key="1">
    <source>
        <dbReference type="Pfam" id="PF10592"/>
    </source>
</evidence>
<gene>
    <name evidence="2" type="ORF">CSING_09775</name>
</gene>
<reference evidence="2 3" key="1">
    <citation type="journal article" date="2015" name="Genome Announc.">
        <title>Complete Genome Sequence and Annotation of Corynebacterium singulare DSM 44357, Isolated from a Human Semen Specimen.</title>
        <authorList>
            <person name="Merten M."/>
            <person name="Brinkrolf K."/>
            <person name="Albersmeier A."/>
            <person name="Kutter Y."/>
            <person name="Ruckert C."/>
            <person name="Tauch A."/>
        </authorList>
    </citation>
    <scope>NUCLEOTIDE SEQUENCE [LARGE SCALE GENOMIC DNA]</scope>
    <source>
        <strain evidence="2">IBS B52218</strain>
    </source>
</reference>
<dbReference type="InterPro" id="IPR018891">
    <property type="entry name" value="AIPR_C"/>
</dbReference>